<keyword evidence="2" id="KW-0812">Transmembrane</keyword>
<feature type="transmembrane region" description="Helical" evidence="2">
    <location>
        <begin position="313"/>
        <end position="333"/>
    </location>
</feature>
<evidence type="ECO:0000256" key="2">
    <source>
        <dbReference type="SAM" id="Phobius"/>
    </source>
</evidence>
<feature type="transmembrane region" description="Helical" evidence="2">
    <location>
        <begin position="178"/>
        <end position="199"/>
    </location>
</feature>
<dbReference type="RefSeq" id="WP_405278504.1">
    <property type="nucleotide sequence ID" value="NZ_JBBHLI010000011.1"/>
</dbReference>
<feature type="transmembrane region" description="Helical" evidence="2">
    <location>
        <begin position="145"/>
        <end position="166"/>
    </location>
</feature>
<protein>
    <submittedName>
        <fullName evidence="3">TIGR00341 family protein</fullName>
    </submittedName>
</protein>
<comment type="caution">
    <text evidence="3">The sequence shown here is derived from an EMBL/GenBank/DDBJ whole genome shotgun (WGS) entry which is preliminary data.</text>
</comment>
<dbReference type="EMBL" id="JBBHLI010000011">
    <property type="protein sequence ID" value="MEK9502392.1"/>
    <property type="molecule type" value="Genomic_DNA"/>
</dbReference>
<sequence>MALRLVEIRVDKDHFDRLAPILDDGHVVDHWPVGATDGFATHRALVRTESVEALTDALADRFEADDGFRVVLLSVEATLPKVEETDKKDDESSDDDPDRGWGRVSREELLQELETAARVDPVYLAGVALSTVVAAVGLIRGDVAVIIGAMVIAPLLGPNVALSLAVTLGDLDFGRRALVAAASGALVALGLSVLVGWFFPVDPTVAELAARTNVGLSDVALALAAGSAGALAFTSGLPTTVIGVMVAVALLPPLVATGLLAGQGLTTDALAAATLVATNVTCVNLAGVATFLVRRVGPRDWWEAERARRASRIAIGLWVALLLALVALILFAWSDPPTG</sequence>
<dbReference type="NCBIfam" id="TIGR00341">
    <property type="entry name" value="TIGR00341 family protein"/>
    <property type="match status" value="1"/>
</dbReference>
<dbReference type="PANTHER" id="PTHR20992:SF9">
    <property type="entry name" value="AT15442P-RELATED"/>
    <property type="match status" value="1"/>
</dbReference>
<keyword evidence="2" id="KW-0472">Membrane</keyword>
<dbReference type="InterPro" id="IPR005240">
    <property type="entry name" value="DUF389"/>
</dbReference>
<feature type="transmembrane region" description="Helical" evidence="2">
    <location>
        <begin position="269"/>
        <end position="293"/>
    </location>
</feature>
<name>A0ABU9ECD1_9BACT</name>
<evidence type="ECO:0000313" key="3">
    <source>
        <dbReference type="EMBL" id="MEK9502392.1"/>
    </source>
</evidence>
<dbReference type="Proteomes" id="UP001484239">
    <property type="component" value="Unassembled WGS sequence"/>
</dbReference>
<feature type="region of interest" description="Disordered" evidence="1">
    <location>
        <begin position="83"/>
        <end position="102"/>
    </location>
</feature>
<feature type="transmembrane region" description="Helical" evidence="2">
    <location>
        <begin position="219"/>
        <end position="237"/>
    </location>
</feature>
<dbReference type="Pfam" id="PF04087">
    <property type="entry name" value="DUF389"/>
    <property type="match status" value="1"/>
</dbReference>
<gene>
    <name evidence="3" type="ORF">WI372_15470</name>
</gene>
<proteinExistence type="predicted"/>
<evidence type="ECO:0000256" key="1">
    <source>
        <dbReference type="SAM" id="MobiDB-lite"/>
    </source>
</evidence>
<feature type="transmembrane region" description="Helical" evidence="2">
    <location>
        <begin position="122"/>
        <end position="139"/>
    </location>
</feature>
<organism evidence="3 4">
    <name type="scientific">Gaopeijia maritima</name>
    <dbReference type="NCBI Taxonomy" id="3119007"/>
    <lineage>
        <taxon>Bacteria</taxon>
        <taxon>Pseudomonadati</taxon>
        <taxon>Gemmatimonadota</taxon>
        <taxon>Longimicrobiia</taxon>
        <taxon>Gaopeijiales</taxon>
        <taxon>Gaopeijiaceae</taxon>
        <taxon>Gaopeijia</taxon>
    </lineage>
</organism>
<keyword evidence="4" id="KW-1185">Reference proteome</keyword>
<reference evidence="3 4" key="1">
    <citation type="submission" date="2024-02" db="EMBL/GenBank/DDBJ databases">
        <title>A novel Gemmatimonadota bacterium.</title>
        <authorList>
            <person name="Du Z.-J."/>
            <person name="Ye Y.-Q."/>
        </authorList>
    </citation>
    <scope>NUCLEOTIDE SEQUENCE [LARGE SCALE GENOMIC DNA]</scope>
    <source>
        <strain evidence="3 4">DH-20</strain>
    </source>
</reference>
<evidence type="ECO:0000313" key="4">
    <source>
        <dbReference type="Proteomes" id="UP001484239"/>
    </source>
</evidence>
<dbReference type="PANTHER" id="PTHR20992">
    <property type="entry name" value="AT15442P-RELATED"/>
    <property type="match status" value="1"/>
</dbReference>
<accession>A0ABU9ECD1</accession>
<keyword evidence="2" id="KW-1133">Transmembrane helix</keyword>
<feature type="transmembrane region" description="Helical" evidence="2">
    <location>
        <begin position="244"/>
        <end position="263"/>
    </location>
</feature>